<dbReference type="PANTHER" id="PTHR37816:SF1">
    <property type="entry name" value="TOXIN"/>
    <property type="match status" value="1"/>
</dbReference>
<evidence type="ECO:0000313" key="1">
    <source>
        <dbReference type="EMBL" id="MBB2163603.1"/>
    </source>
</evidence>
<evidence type="ECO:0000313" key="2">
    <source>
        <dbReference type="EMBL" id="MBB2192983.1"/>
    </source>
</evidence>
<keyword evidence="3" id="KW-1185">Reference proteome</keyword>
<evidence type="ECO:0000313" key="4">
    <source>
        <dbReference type="Proteomes" id="UP000561077"/>
    </source>
</evidence>
<dbReference type="EMBL" id="JABEQN010000004">
    <property type="protein sequence ID" value="MBB2192983.1"/>
    <property type="molecule type" value="Genomic_DNA"/>
</dbReference>
<gene>
    <name evidence="2" type="ORF">HLH25_04870</name>
    <name evidence="1" type="ORF">HLH26_03440</name>
</gene>
<name>A0A7W4NTV1_9PROT</name>
<protein>
    <submittedName>
        <fullName evidence="1">AAA family ATPase</fullName>
    </submittedName>
</protein>
<accession>A0A7W4NTV1</accession>
<dbReference type="AlphaFoldDB" id="A0A7W4NTV1"/>
<evidence type="ECO:0000313" key="3">
    <source>
        <dbReference type="Proteomes" id="UP000540490"/>
    </source>
</evidence>
<comment type="caution">
    <text evidence="1">The sequence shown here is derived from an EMBL/GenBank/DDBJ whole genome shotgun (WGS) entry which is preliminary data.</text>
</comment>
<dbReference type="PANTHER" id="PTHR37816">
    <property type="entry name" value="YALI0E33011P"/>
    <property type="match status" value="1"/>
</dbReference>
<dbReference type="SUPFAM" id="SSF52540">
    <property type="entry name" value="P-loop containing nucleoside triphosphate hydrolases"/>
    <property type="match status" value="1"/>
</dbReference>
<organism evidence="1 4">
    <name type="scientific">Gluconacetobacter dulcium</name>
    <dbReference type="NCBI Taxonomy" id="2729096"/>
    <lineage>
        <taxon>Bacteria</taxon>
        <taxon>Pseudomonadati</taxon>
        <taxon>Pseudomonadota</taxon>
        <taxon>Alphaproteobacteria</taxon>
        <taxon>Acetobacterales</taxon>
        <taxon>Acetobacteraceae</taxon>
        <taxon>Gluconacetobacter</taxon>
    </lineage>
</organism>
<reference evidence="3 4" key="1">
    <citation type="submission" date="2020-04" db="EMBL/GenBank/DDBJ databases">
        <title>Description of novel Gluconacetobacter.</title>
        <authorList>
            <person name="Sombolestani A."/>
        </authorList>
    </citation>
    <scope>NUCLEOTIDE SEQUENCE [LARGE SCALE GENOMIC DNA]</scope>
    <source>
        <strain evidence="2 3">LMG 1728</strain>
        <strain evidence="1 4">LMG 1731</strain>
    </source>
</reference>
<proteinExistence type="predicted"/>
<dbReference type="Proteomes" id="UP000561077">
    <property type="component" value="Unassembled WGS sequence"/>
</dbReference>
<dbReference type="InterPro" id="IPR027417">
    <property type="entry name" value="P-loop_NTPase"/>
</dbReference>
<dbReference type="InterPro" id="IPR052922">
    <property type="entry name" value="Cytidylate_Kinase-2"/>
</dbReference>
<dbReference type="Gene3D" id="3.40.50.300">
    <property type="entry name" value="P-loop containing nucleotide triphosphate hydrolases"/>
    <property type="match status" value="1"/>
</dbReference>
<sequence length="179" mass="20226">MTTLAELGPRICIMGPSNSGKSTLASAIGRARGLPPIHLDQLSHLPGTDWVPRADEDFMILHDAAISGQHWVMDGNYSRFLLQRLARATGFILLDTSTATSLLRYFRRSWFEHERHGGLDGAQDSVKWDMIHHIAVATRKNRRKYRERFNRISLPKISLSTPGAIARFYRSENLVRSAS</sequence>
<dbReference type="Proteomes" id="UP000540490">
    <property type="component" value="Unassembled WGS sequence"/>
</dbReference>
<dbReference type="EMBL" id="JABEQO010000003">
    <property type="protein sequence ID" value="MBB2163603.1"/>
    <property type="molecule type" value="Genomic_DNA"/>
</dbReference>